<organism evidence="1 2">
    <name type="scientific">Eumeta variegata</name>
    <name type="common">Bagworm moth</name>
    <name type="synonym">Eumeta japonica</name>
    <dbReference type="NCBI Taxonomy" id="151549"/>
    <lineage>
        <taxon>Eukaryota</taxon>
        <taxon>Metazoa</taxon>
        <taxon>Ecdysozoa</taxon>
        <taxon>Arthropoda</taxon>
        <taxon>Hexapoda</taxon>
        <taxon>Insecta</taxon>
        <taxon>Pterygota</taxon>
        <taxon>Neoptera</taxon>
        <taxon>Endopterygota</taxon>
        <taxon>Lepidoptera</taxon>
        <taxon>Glossata</taxon>
        <taxon>Ditrysia</taxon>
        <taxon>Tineoidea</taxon>
        <taxon>Psychidae</taxon>
        <taxon>Oiketicinae</taxon>
        <taxon>Eumeta</taxon>
    </lineage>
</organism>
<evidence type="ECO:0000313" key="1">
    <source>
        <dbReference type="EMBL" id="GBP09776.1"/>
    </source>
</evidence>
<evidence type="ECO:0000313" key="2">
    <source>
        <dbReference type="Proteomes" id="UP000299102"/>
    </source>
</evidence>
<reference evidence="1 2" key="1">
    <citation type="journal article" date="2019" name="Commun. Biol.">
        <title>The bagworm genome reveals a unique fibroin gene that provides high tensile strength.</title>
        <authorList>
            <person name="Kono N."/>
            <person name="Nakamura H."/>
            <person name="Ohtoshi R."/>
            <person name="Tomita M."/>
            <person name="Numata K."/>
            <person name="Arakawa K."/>
        </authorList>
    </citation>
    <scope>NUCLEOTIDE SEQUENCE [LARGE SCALE GENOMIC DNA]</scope>
</reference>
<name>A0A4C1T6G0_EUMVA</name>
<gene>
    <name evidence="1" type="ORF">EVAR_81060_1</name>
</gene>
<keyword evidence="2" id="KW-1185">Reference proteome</keyword>
<sequence length="81" mass="9074">MPTPYSPDLAPSDFHLFSFSKGDDRGKSFSDDPIDTIDEDEHELSRIIVRLELVGQLEPLLADVRRRRGRPRAPLSGQGAL</sequence>
<dbReference type="EMBL" id="BGZK01000037">
    <property type="protein sequence ID" value="GBP09776.1"/>
    <property type="molecule type" value="Genomic_DNA"/>
</dbReference>
<comment type="caution">
    <text evidence="1">The sequence shown here is derived from an EMBL/GenBank/DDBJ whole genome shotgun (WGS) entry which is preliminary data.</text>
</comment>
<accession>A0A4C1T6G0</accession>
<dbReference type="AlphaFoldDB" id="A0A4C1T6G0"/>
<protein>
    <recommendedName>
        <fullName evidence="3">Mariner Mos1 transposase</fullName>
    </recommendedName>
</protein>
<dbReference type="Proteomes" id="UP000299102">
    <property type="component" value="Unassembled WGS sequence"/>
</dbReference>
<proteinExistence type="predicted"/>
<evidence type="ECO:0008006" key="3">
    <source>
        <dbReference type="Google" id="ProtNLM"/>
    </source>
</evidence>